<dbReference type="PANTHER" id="PTHR13627:SF31">
    <property type="entry name" value="RIBITOL 5-PHOSPHATE TRANSFERASE FKRP"/>
    <property type="match status" value="1"/>
</dbReference>
<dbReference type="EMBL" id="JAGETV010000002">
    <property type="protein sequence ID" value="MBO1926352.1"/>
    <property type="molecule type" value="Genomic_DNA"/>
</dbReference>
<sequence length="210" mass="24191">MEKIKTSSGGYEYEPTALYYGRKIIDKSIASENLLLLKSVLDKDGVFFGLIYGTLLGAYRDNDFISHDEDADIYILDEDRIKVIDLLFFLREKGFEVARYENDLLSVIRKNDYIDIYIFKKSFGGRKCNGDFLPNRFFKKTSKIEFLGCIFNAPGTVEDFLEFAYGKTWKTPIKNKPAEVKSFSSKIKSLLRKILPGFIIKLLKIILGKK</sequence>
<proteinExistence type="predicted"/>
<evidence type="ECO:0000313" key="1">
    <source>
        <dbReference type="EMBL" id="MBO1926352.1"/>
    </source>
</evidence>
<accession>A0ABS3Q1Z9</accession>
<gene>
    <name evidence="1" type="ORF">J3998_02075</name>
</gene>
<organism evidence="1 2">
    <name type="scientific">Thiomicrorhabdus marina</name>
    <dbReference type="NCBI Taxonomy" id="2818442"/>
    <lineage>
        <taxon>Bacteria</taxon>
        <taxon>Pseudomonadati</taxon>
        <taxon>Pseudomonadota</taxon>
        <taxon>Gammaproteobacteria</taxon>
        <taxon>Thiotrichales</taxon>
        <taxon>Piscirickettsiaceae</taxon>
        <taxon>Thiomicrorhabdus</taxon>
    </lineage>
</organism>
<dbReference type="RefSeq" id="WP_208147181.1">
    <property type="nucleotide sequence ID" value="NZ_JAGETV010000002.1"/>
</dbReference>
<dbReference type="InterPro" id="IPR052613">
    <property type="entry name" value="LicD_transferase"/>
</dbReference>
<protein>
    <recommendedName>
        <fullName evidence="3">LicD family protein</fullName>
    </recommendedName>
</protein>
<comment type="caution">
    <text evidence="1">The sequence shown here is derived from an EMBL/GenBank/DDBJ whole genome shotgun (WGS) entry which is preliminary data.</text>
</comment>
<evidence type="ECO:0008006" key="3">
    <source>
        <dbReference type="Google" id="ProtNLM"/>
    </source>
</evidence>
<reference evidence="1 2" key="1">
    <citation type="submission" date="2021-03" db="EMBL/GenBank/DDBJ databases">
        <title>Thiomicrorhabdus sp.nov.,novel sulfur-oxidizing bacteria isolated from coastal sediment.</title>
        <authorList>
            <person name="Liu X."/>
        </authorList>
    </citation>
    <scope>NUCLEOTIDE SEQUENCE [LARGE SCALE GENOMIC DNA]</scope>
    <source>
        <strain evidence="1 2">6S2-11</strain>
    </source>
</reference>
<evidence type="ECO:0000313" key="2">
    <source>
        <dbReference type="Proteomes" id="UP000664835"/>
    </source>
</evidence>
<dbReference type="Proteomes" id="UP000664835">
    <property type="component" value="Unassembled WGS sequence"/>
</dbReference>
<keyword evidence="2" id="KW-1185">Reference proteome</keyword>
<name>A0ABS3Q1Z9_9GAMM</name>
<dbReference type="PANTHER" id="PTHR13627">
    <property type="entry name" value="FUKUTIN RELATED PROTEIN"/>
    <property type="match status" value="1"/>
</dbReference>